<protein>
    <recommendedName>
        <fullName evidence="7">PTS EIIA type-1 domain-containing protein</fullName>
    </recommendedName>
</protein>
<keyword evidence="4" id="KW-0808">Transferase</keyword>
<evidence type="ECO:0000313" key="9">
    <source>
        <dbReference type="Proteomes" id="UP000515703"/>
    </source>
</evidence>
<keyword evidence="3" id="KW-0762">Sugar transport</keyword>
<dbReference type="GO" id="GO:0016301">
    <property type="term" value="F:kinase activity"/>
    <property type="evidence" value="ECO:0007669"/>
    <property type="project" value="UniProtKB-KW"/>
</dbReference>
<dbReference type="PANTHER" id="PTHR45008">
    <property type="entry name" value="PTS SYSTEM GLUCOSE-SPECIFIC EIIA COMPONENT"/>
    <property type="match status" value="1"/>
</dbReference>
<dbReference type="Proteomes" id="UP000515703">
    <property type="component" value="Chromosome"/>
</dbReference>
<dbReference type="PROSITE" id="PS00371">
    <property type="entry name" value="PTS_EIIA_TYPE_1_HIS"/>
    <property type="match status" value="1"/>
</dbReference>
<dbReference type="AlphaFoldDB" id="A0A7I8DR61"/>
<dbReference type="SUPFAM" id="SSF51261">
    <property type="entry name" value="Duplicated hybrid motif"/>
    <property type="match status" value="1"/>
</dbReference>
<dbReference type="GO" id="GO:0009401">
    <property type="term" value="P:phosphoenolpyruvate-dependent sugar phosphotransferase system"/>
    <property type="evidence" value="ECO:0007669"/>
    <property type="project" value="UniProtKB-KW"/>
</dbReference>
<evidence type="ECO:0000313" key="8">
    <source>
        <dbReference type="EMBL" id="BCK00911.1"/>
    </source>
</evidence>
<organism evidence="8 9">
    <name type="scientific">Anaerocolumna chitinilytica</name>
    <dbReference type="NCBI Taxonomy" id="1727145"/>
    <lineage>
        <taxon>Bacteria</taxon>
        <taxon>Bacillati</taxon>
        <taxon>Bacillota</taxon>
        <taxon>Clostridia</taxon>
        <taxon>Lachnospirales</taxon>
        <taxon>Lachnospiraceae</taxon>
        <taxon>Anaerocolumna</taxon>
    </lineage>
</organism>
<dbReference type="EMBL" id="AP023368">
    <property type="protein sequence ID" value="BCK00911.1"/>
    <property type="molecule type" value="Genomic_DNA"/>
</dbReference>
<gene>
    <name evidence="8" type="ORF">bsdcttw_39510</name>
</gene>
<evidence type="ECO:0000259" key="7">
    <source>
        <dbReference type="PROSITE" id="PS51093"/>
    </source>
</evidence>
<dbReference type="Gene3D" id="2.70.70.10">
    <property type="entry name" value="Glucose Permease (Domain IIA)"/>
    <property type="match status" value="1"/>
</dbReference>
<dbReference type="RefSeq" id="WP_185256536.1">
    <property type="nucleotide sequence ID" value="NZ_AP023368.1"/>
</dbReference>
<evidence type="ECO:0000256" key="2">
    <source>
        <dbReference type="ARBA" id="ARBA00022448"/>
    </source>
</evidence>
<keyword evidence="9" id="KW-1185">Reference proteome</keyword>
<dbReference type="InterPro" id="IPR001127">
    <property type="entry name" value="PTS_EIIA_1_perm"/>
</dbReference>
<keyword evidence="6" id="KW-0418">Kinase</keyword>
<reference evidence="8 9" key="1">
    <citation type="submission" date="2020-08" db="EMBL/GenBank/DDBJ databases">
        <title>Draft genome sequencing of an Anaerocolumna strain isolated from anoxic soil subjected to BSD treatment.</title>
        <authorList>
            <person name="Uek A."/>
            <person name="Tonouchi A."/>
        </authorList>
    </citation>
    <scope>NUCLEOTIDE SEQUENCE [LARGE SCALE GENOMIC DNA]</scope>
    <source>
        <strain evidence="8 9">CTTW</strain>
    </source>
</reference>
<evidence type="ECO:0000256" key="1">
    <source>
        <dbReference type="ARBA" id="ARBA00004496"/>
    </source>
</evidence>
<name>A0A7I8DR61_9FIRM</name>
<comment type="subcellular location">
    <subcellularLocation>
        <location evidence="1">Cytoplasm</location>
    </subcellularLocation>
</comment>
<dbReference type="PROSITE" id="PS51093">
    <property type="entry name" value="PTS_EIIA_TYPE_1"/>
    <property type="match status" value="1"/>
</dbReference>
<evidence type="ECO:0000256" key="3">
    <source>
        <dbReference type="ARBA" id="ARBA00022597"/>
    </source>
</evidence>
<dbReference type="PANTHER" id="PTHR45008:SF1">
    <property type="entry name" value="PTS SYSTEM GLUCOSE-SPECIFIC EIIA COMPONENT"/>
    <property type="match status" value="1"/>
</dbReference>
<dbReference type="Pfam" id="PF00358">
    <property type="entry name" value="PTS_EIIA_1"/>
    <property type="match status" value="1"/>
</dbReference>
<keyword evidence="5" id="KW-0598">Phosphotransferase system</keyword>
<proteinExistence type="predicted"/>
<evidence type="ECO:0000256" key="4">
    <source>
        <dbReference type="ARBA" id="ARBA00022679"/>
    </source>
</evidence>
<sequence>MLGNLMEKLGFQNKDIVIGSPIEGEVCSLNEVNDPVFSDKILGDGVAIKPAAGRVVAPVDGTVGVLFETKHAISLTSDQGAEILIHVGLDTVNLKGQFYQSFVAAGDKIKAGQLLLEFDINQIKAAGYDVITPVLICNRTDYSAIIPVTGKKVEELEKILTVRK</sequence>
<accession>A0A7I8DR61</accession>
<keyword evidence="2" id="KW-0813">Transport</keyword>
<evidence type="ECO:0000256" key="5">
    <source>
        <dbReference type="ARBA" id="ARBA00022683"/>
    </source>
</evidence>
<dbReference type="NCBIfam" id="TIGR00830">
    <property type="entry name" value="PTBA"/>
    <property type="match status" value="1"/>
</dbReference>
<dbReference type="FunFam" id="2.70.70.10:FF:000001">
    <property type="entry name" value="PTS system glucose-specific IIA component"/>
    <property type="match status" value="1"/>
</dbReference>
<dbReference type="InterPro" id="IPR011055">
    <property type="entry name" value="Dup_hybrid_motif"/>
</dbReference>
<dbReference type="KEGG" id="acht:bsdcttw_39510"/>
<reference evidence="8 9" key="2">
    <citation type="submission" date="2020-08" db="EMBL/GenBank/DDBJ databases">
        <authorList>
            <person name="Ueki A."/>
            <person name="Tonouchi A."/>
        </authorList>
    </citation>
    <scope>NUCLEOTIDE SEQUENCE [LARGE SCALE GENOMIC DNA]</scope>
    <source>
        <strain evidence="8 9">CTTW</strain>
    </source>
</reference>
<evidence type="ECO:0000256" key="6">
    <source>
        <dbReference type="ARBA" id="ARBA00022777"/>
    </source>
</evidence>
<dbReference type="GO" id="GO:0005737">
    <property type="term" value="C:cytoplasm"/>
    <property type="evidence" value="ECO:0007669"/>
    <property type="project" value="UniProtKB-SubCell"/>
</dbReference>
<feature type="domain" description="PTS EIIA type-1" evidence="7">
    <location>
        <begin position="34"/>
        <end position="138"/>
    </location>
</feature>
<dbReference type="InterPro" id="IPR050890">
    <property type="entry name" value="PTS_EIIA_component"/>
</dbReference>